<keyword evidence="7" id="KW-1185">Reference proteome</keyword>
<feature type="domain" description="DUF7708" evidence="4">
    <location>
        <begin position="89"/>
        <end position="223"/>
    </location>
</feature>
<evidence type="ECO:0000259" key="5">
    <source>
        <dbReference type="Pfam" id="PF24883"/>
    </source>
</evidence>
<dbReference type="InterPro" id="IPR027417">
    <property type="entry name" value="P-loop_NTPase"/>
</dbReference>
<feature type="domain" description="Nephrocystin 3-like N-terminal" evidence="5">
    <location>
        <begin position="314"/>
        <end position="487"/>
    </location>
</feature>
<dbReference type="EMBL" id="JAFEKC020000015">
    <property type="protein sequence ID" value="KAK0510786.1"/>
    <property type="molecule type" value="Genomic_DNA"/>
</dbReference>
<feature type="region of interest" description="Disordered" evidence="3">
    <location>
        <begin position="1"/>
        <end position="22"/>
    </location>
</feature>
<dbReference type="PROSITE" id="PS50297">
    <property type="entry name" value="ANK_REP_REGION"/>
    <property type="match status" value="1"/>
</dbReference>
<dbReference type="InterPro" id="IPR036770">
    <property type="entry name" value="Ankyrin_rpt-contain_sf"/>
</dbReference>
<evidence type="ECO:0000313" key="6">
    <source>
        <dbReference type="EMBL" id="KAK0510786.1"/>
    </source>
</evidence>
<dbReference type="InterPro" id="IPR002110">
    <property type="entry name" value="Ankyrin_rpt"/>
</dbReference>
<organism evidence="6 7">
    <name type="scientific">Cladonia borealis</name>
    <dbReference type="NCBI Taxonomy" id="184061"/>
    <lineage>
        <taxon>Eukaryota</taxon>
        <taxon>Fungi</taxon>
        <taxon>Dikarya</taxon>
        <taxon>Ascomycota</taxon>
        <taxon>Pezizomycotina</taxon>
        <taxon>Lecanoromycetes</taxon>
        <taxon>OSLEUM clade</taxon>
        <taxon>Lecanoromycetidae</taxon>
        <taxon>Lecanorales</taxon>
        <taxon>Lecanorineae</taxon>
        <taxon>Cladoniaceae</taxon>
        <taxon>Cladonia</taxon>
    </lineage>
</organism>
<evidence type="ECO:0000256" key="1">
    <source>
        <dbReference type="ARBA" id="ARBA00022737"/>
    </source>
</evidence>
<dbReference type="Pfam" id="PF12796">
    <property type="entry name" value="Ank_2"/>
    <property type="match status" value="1"/>
</dbReference>
<evidence type="ECO:0000256" key="3">
    <source>
        <dbReference type="SAM" id="MobiDB-lite"/>
    </source>
</evidence>
<dbReference type="InterPro" id="IPR056884">
    <property type="entry name" value="NPHP3-like_N"/>
</dbReference>
<proteinExistence type="predicted"/>
<dbReference type="Pfam" id="PF24809">
    <property type="entry name" value="DUF7708"/>
    <property type="match status" value="1"/>
</dbReference>
<sequence length="1173" mass="134400">MASAPILSPSPPRASVPQKLKPVTSSRNLWDLAASKLSDKDKACINSSSTAKLDDLLAAVHDKKHEFQQRQWTVERGAGKDAIVLRDVFTKIATWVEKFVECGDCAVQYDPGHAALPWAAVRFLLKVSVSDVQQYAIILEGLERVSNLITRYEIMQRLYLEEETQARDLLQSCMVALYRKILVFLCKAQRHYSRNTAKRLVKNILAFQNKFQAILEEISRQDRENQYPASLVEAEIATKSSKRLGILSTDDTIRYDELRTQLSKMQQPISRIEQQLRDVQDDLEEDKRFKIIQWLSPVPYKKHHEQTRKDILGGTGIWLLQEQQLLDWQVSSSSSIMWLHGAPGSGKSKLVSILIDRFIDNFEADRNPNPIYFYCQRNSAEPERSDPEGILRSLVRQMSCLRPGSALLRPLRESYEARKKEGFAAGSLSSDECTALILEMTKYRLMTTIIIDALDECDPDKRDVLLEALSRIVTDSTGLVKIFISSRDDGDIVMHLGECPNLKIQASHNQEDITRYVNSEVRKMIHSKKWRSGKVDEESEQEIKSALIEKAQGMFRWVTMQLEFLCSLKLPSLVKQRLGRLPPNLQKIYDENYSQKLDSYQKEERQIVKNAFRFLLCAQEYLGTNDLLKALSVLDPENPPLSLGLLLDLCFNFIDVDSELDVFRFAHLSVREYLESKGDYERTRNHALAAECCVRLLSSDEVVNRGGCVSHITTDETTEPTFWKDTTPRLTDFHEYACIHWSFHLASSGDLRLTSPLKETSYAFMMDHQQATSDAYWVWNRDAYWYCLNMRDIDYFMLGYELRWEISSCVAADYLFAACVWGFEDILKIRIRAALNPINGQVIHDSGRALAVAAKFRRYKAVRLLLEHGADPKWSNLGRTSLTESVIMESPEIFRVKFPHYSAEYDGKTPLTWAVKNGDLEMTKILLRNGACVDGTEYQDAELEDWQLGTAVDRGAKEIARVLVKYGANPNEKHLLQQAIQTRRLDIAWLLLENGADPNAGHNWWGSPVWFAAGNGDLKMLRMLFCWGGRAPTECRESDFKRHPLSLVQACLNADVVQLLQERGCSFEHVAGLEDQENELELEDPANELGLEDQANELGLEDQEKGLGSLDLRWKRFRQRPEDMDRSGYRWQRPSRFSSSPVSWWEVRGKHGQDGQGAELTTYELAYNPLRFF</sequence>
<keyword evidence="1" id="KW-0677">Repeat</keyword>
<dbReference type="InterPro" id="IPR056125">
    <property type="entry name" value="DUF7708"/>
</dbReference>
<dbReference type="SUPFAM" id="SSF52540">
    <property type="entry name" value="P-loop containing nucleoside triphosphate hydrolases"/>
    <property type="match status" value="1"/>
</dbReference>
<evidence type="ECO:0000259" key="4">
    <source>
        <dbReference type="Pfam" id="PF24809"/>
    </source>
</evidence>
<evidence type="ECO:0000313" key="7">
    <source>
        <dbReference type="Proteomes" id="UP001166286"/>
    </source>
</evidence>
<dbReference type="SMART" id="SM00248">
    <property type="entry name" value="ANK"/>
    <property type="match status" value="4"/>
</dbReference>
<dbReference type="PROSITE" id="PS50088">
    <property type="entry name" value="ANK_REPEAT"/>
    <property type="match status" value="1"/>
</dbReference>
<feature type="repeat" description="ANK" evidence="2">
    <location>
        <begin position="906"/>
        <end position="938"/>
    </location>
</feature>
<dbReference type="PANTHER" id="PTHR10039">
    <property type="entry name" value="AMELOGENIN"/>
    <property type="match status" value="1"/>
</dbReference>
<dbReference type="PANTHER" id="PTHR10039:SF16">
    <property type="entry name" value="GPI INOSITOL-DEACYLASE"/>
    <property type="match status" value="1"/>
</dbReference>
<dbReference type="Gene3D" id="3.40.50.300">
    <property type="entry name" value="P-loop containing nucleotide triphosphate hydrolases"/>
    <property type="match status" value="1"/>
</dbReference>
<evidence type="ECO:0008006" key="8">
    <source>
        <dbReference type="Google" id="ProtNLM"/>
    </source>
</evidence>
<dbReference type="Pfam" id="PF24883">
    <property type="entry name" value="NPHP3_N"/>
    <property type="match status" value="1"/>
</dbReference>
<reference evidence="6" key="1">
    <citation type="submission" date="2023-03" db="EMBL/GenBank/DDBJ databases">
        <title>Complete genome of Cladonia borealis.</title>
        <authorList>
            <person name="Park H."/>
        </authorList>
    </citation>
    <scope>NUCLEOTIDE SEQUENCE</scope>
    <source>
        <strain evidence="6">ANT050790</strain>
    </source>
</reference>
<name>A0AA39QZR0_9LECA</name>
<accession>A0AA39QZR0</accession>
<gene>
    <name evidence="6" type="ORF">JMJ35_007218</name>
</gene>
<protein>
    <recommendedName>
        <fullName evidence="8">NACHT domain-containing protein</fullName>
    </recommendedName>
</protein>
<keyword evidence="2" id="KW-0040">ANK repeat</keyword>
<evidence type="ECO:0000256" key="2">
    <source>
        <dbReference type="PROSITE-ProRule" id="PRU00023"/>
    </source>
</evidence>
<dbReference type="SUPFAM" id="SSF48403">
    <property type="entry name" value="Ankyrin repeat"/>
    <property type="match status" value="1"/>
</dbReference>
<dbReference type="Gene3D" id="1.25.40.20">
    <property type="entry name" value="Ankyrin repeat-containing domain"/>
    <property type="match status" value="2"/>
</dbReference>
<dbReference type="Proteomes" id="UP001166286">
    <property type="component" value="Unassembled WGS sequence"/>
</dbReference>
<comment type="caution">
    <text evidence="6">The sequence shown here is derived from an EMBL/GenBank/DDBJ whole genome shotgun (WGS) entry which is preliminary data.</text>
</comment>
<dbReference type="AlphaFoldDB" id="A0AA39QZR0"/>